<name>A0A6J5PU75_9CAUD</name>
<accession>A0A6J5PU75</accession>
<sequence length="84" mass="9661">MYKNADVDVEIEFDDVMEYITDHASDSEISSIRKEIGEIFAEESDTGLDGSYIQQEKFTLLELAAKKYTLEELEQLLGNKFDLM</sequence>
<organism evidence="1">
    <name type="scientific">uncultured Caudovirales phage</name>
    <dbReference type="NCBI Taxonomy" id="2100421"/>
    <lineage>
        <taxon>Viruses</taxon>
        <taxon>Duplodnaviria</taxon>
        <taxon>Heunggongvirae</taxon>
        <taxon>Uroviricota</taxon>
        <taxon>Caudoviricetes</taxon>
        <taxon>Peduoviridae</taxon>
        <taxon>Maltschvirus</taxon>
        <taxon>Maltschvirus maltsch</taxon>
    </lineage>
</organism>
<evidence type="ECO:0000313" key="2">
    <source>
        <dbReference type="EMBL" id="CAB4193807.1"/>
    </source>
</evidence>
<gene>
    <name evidence="2" type="ORF">UFOVP1247_178</name>
    <name evidence="1" type="ORF">UFOVP970_218</name>
</gene>
<dbReference type="EMBL" id="LR797195">
    <property type="protein sequence ID" value="CAB4193807.1"/>
    <property type="molecule type" value="Genomic_DNA"/>
</dbReference>
<dbReference type="EMBL" id="LR796916">
    <property type="protein sequence ID" value="CAB4175480.1"/>
    <property type="molecule type" value="Genomic_DNA"/>
</dbReference>
<protein>
    <submittedName>
        <fullName evidence="1">Uncharacterized protein</fullName>
    </submittedName>
</protein>
<proteinExistence type="predicted"/>
<reference evidence="1" key="1">
    <citation type="submission" date="2020-05" db="EMBL/GenBank/DDBJ databases">
        <authorList>
            <person name="Chiriac C."/>
            <person name="Salcher M."/>
            <person name="Ghai R."/>
            <person name="Kavagutti S V."/>
        </authorList>
    </citation>
    <scope>NUCLEOTIDE SEQUENCE</scope>
</reference>
<evidence type="ECO:0000313" key="1">
    <source>
        <dbReference type="EMBL" id="CAB4175480.1"/>
    </source>
</evidence>